<dbReference type="AlphaFoldDB" id="A0A9D4MBP9"/>
<protein>
    <submittedName>
        <fullName evidence="1">Uncharacterized protein</fullName>
    </submittedName>
</protein>
<comment type="caution">
    <text evidence="1">The sequence shown here is derived from an EMBL/GenBank/DDBJ whole genome shotgun (WGS) entry which is preliminary data.</text>
</comment>
<dbReference type="EMBL" id="JAIWYP010000002">
    <property type="protein sequence ID" value="KAH3873304.1"/>
    <property type="molecule type" value="Genomic_DNA"/>
</dbReference>
<gene>
    <name evidence="1" type="ORF">DPMN_036536</name>
</gene>
<name>A0A9D4MBP9_DREPO</name>
<organism evidence="1 2">
    <name type="scientific">Dreissena polymorpha</name>
    <name type="common">Zebra mussel</name>
    <name type="synonym">Mytilus polymorpha</name>
    <dbReference type="NCBI Taxonomy" id="45954"/>
    <lineage>
        <taxon>Eukaryota</taxon>
        <taxon>Metazoa</taxon>
        <taxon>Spiralia</taxon>
        <taxon>Lophotrochozoa</taxon>
        <taxon>Mollusca</taxon>
        <taxon>Bivalvia</taxon>
        <taxon>Autobranchia</taxon>
        <taxon>Heteroconchia</taxon>
        <taxon>Euheterodonta</taxon>
        <taxon>Imparidentia</taxon>
        <taxon>Neoheterodontei</taxon>
        <taxon>Myida</taxon>
        <taxon>Dreissenoidea</taxon>
        <taxon>Dreissenidae</taxon>
        <taxon>Dreissena</taxon>
    </lineage>
</organism>
<keyword evidence="2" id="KW-1185">Reference proteome</keyword>
<evidence type="ECO:0000313" key="2">
    <source>
        <dbReference type="Proteomes" id="UP000828390"/>
    </source>
</evidence>
<evidence type="ECO:0000313" key="1">
    <source>
        <dbReference type="EMBL" id="KAH3873304.1"/>
    </source>
</evidence>
<sequence>MQSQAAPFNTLKYTVVGTNPAPLYFSVAETTGEVRIRSALYADQTQSQYVVSRRAF</sequence>
<reference evidence="1" key="2">
    <citation type="submission" date="2020-11" db="EMBL/GenBank/DDBJ databases">
        <authorList>
            <person name="McCartney M.A."/>
            <person name="Auch B."/>
            <person name="Kono T."/>
            <person name="Mallez S."/>
            <person name="Becker A."/>
            <person name="Gohl D.M."/>
            <person name="Silverstein K.A.T."/>
            <person name="Koren S."/>
            <person name="Bechman K.B."/>
            <person name="Herman A."/>
            <person name="Abrahante J.E."/>
            <person name="Garbe J."/>
        </authorList>
    </citation>
    <scope>NUCLEOTIDE SEQUENCE</scope>
    <source>
        <strain evidence="1">Duluth1</strain>
        <tissue evidence="1">Whole animal</tissue>
    </source>
</reference>
<accession>A0A9D4MBP9</accession>
<reference evidence="1" key="1">
    <citation type="journal article" date="2019" name="bioRxiv">
        <title>The Genome of the Zebra Mussel, Dreissena polymorpha: A Resource for Invasive Species Research.</title>
        <authorList>
            <person name="McCartney M.A."/>
            <person name="Auch B."/>
            <person name="Kono T."/>
            <person name="Mallez S."/>
            <person name="Zhang Y."/>
            <person name="Obille A."/>
            <person name="Becker A."/>
            <person name="Abrahante J.E."/>
            <person name="Garbe J."/>
            <person name="Badalamenti J.P."/>
            <person name="Herman A."/>
            <person name="Mangelson H."/>
            <person name="Liachko I."/>
            <person name="Sullivan S."/>
            <person name="Sone E.D."/>
            <person name="Koren S."/>
            <person name="Silverstein K.A.T."/>
            <person name="Beckman K.B."/>
            <person name="Gohl D.M."/>
        </authorList>
    </citation>
    <scope>NUCLEOTIDE SEQUENCE</scope>
    <source>
        <strain evidence="1">Duluth1</strain>
        <tissue evidence="1">Whole animal</tissue>
    </source>
</reference>
<proteinExistence type="predicted"/>
<dbReference type="Proteomes" id="UP000828390">
    <property type="component" value="Unassembled WGS sequence"/>
</dbReference>